<proteinExistence type="predicted"/>
<dbReference type="Gene3D" id="2.10.60.10">
    <property type="entry name" value="CD59"/>
    <property type="match status" value="1"/>
</dbReference>
<keyword evidence="2" id="KW-1185">Reference proteome</keyword>
<dbReference type="AlphaFoldDB" id="A0A8C7X6P7"/>
<reference evidence="1" key="2">
    <citation type="submission" date="2025-09" db="UniProtKB">
        <authorList>
            <consortium name="Ensembl"/>
        </authorList>
    </citation>
    <scope>IDENTIFICATION</scope>
</reference>
<accession>A0A8C7X6P7</accession>
<dbReference type="SUPFAM" id="SSF57302">
    <property type="entry name" value="Snake toxin-like"/>
    <property type="match status" value="1"/>
</dbReference>
<dbReference type="InterPro" id="IPR045860">
    <property type="entry name" value="Snake_toxin-like_sf"/>
</dbReference>
<evidence type="ECO:0000313" key="2">
    <source>
        <dbReference type="Proteomes" id="UP000694383"/>
    </source>
</evidence>
<protein>
    <recommendedName>
        <fullName evidence="3">UPAR/Ly6 domain-containing protein</fullName>
    </recommendedName>
</protein>
<dbReference type="GeneTree" id="ENSGT01110000267935"/>
<reference evidence="1" key="1">
    <citation type="submission" date="2025-08" db="UniProtKB">
        <authorList>
            <consortium name="Ensembl"/>
        </authorList>
    </citation>
    <scope>IDENTIFICATION</scope>
</reference>
<evidence type="ECO:0000313" key="1">
    <source>
        <dbReference type="Ensembl" id="ENSOSIP00000008848.1"/>
    </source>
</evidence>
<organism evidence="1 2">
    <name type="scientific">Oryzias sinensis</name>
    <name type="common">Chinese medaka</name>
    <dbReference type="NCBI Taxonomy" id="183150"/>
    <lineage>
        <taxon>Eukaryota</taxon>
        <taxon>Metazoa</taxon>
        <taxon>Chordata</taxon>
        <taxon>Craniata</taxon>
        <taxon>Vertebrata</taxon>
        <taxon>Euteleostomi</taxon>
        <taxon>Actinopterygii</taxon>
        <taxon>Neopterygii</taxon>
        <taxon>Teleostei</taxon>
        <taxon>Neoteleostei</taxon>
        <taxon>Acanthomorphata</taxon>
        <taxon>Ovalentaria</taxon>
        <taxon>Atherinomorphae</taxon>
        <taxon>Beloniformes</taxon>
        <taxon>Adrianichthyidae</taxon>
        <taxon>Oryziinae</taxon>
        <taxon>Oryzias</taxon>
    </lineage>
</organism>
<evidence type="ECO:0008006" key="3">
    <source>
        <dbReference type="Google" id="ProtNLM"/>
    </source>
</evidence>
<dbReference type="Ensembl" id="ENSOSIT00000009427.1">
    <property type="protein sequence ID" value="ENSOSIP00000008848.1"/>
    <property type="gene ID" value="ENSOSIG00000005648.1"/>
</dbReference>
<sequence length="82" mass="8458">RQCFSCDASTCSKTLACEGKEDYSTLKGCVSELICSASNSFISQLPGGKISCCKGNFCNSAVTASAGPQLVAVVMISMALFS</sequence>
<name>A0A8C7X6P7_9TELE</name>
<dbReference type="Proteomes" id="UP000694383">
    <property type="component" value="Unplaced"/>
</dbReference>